<organism evidence="2 3">
    <name type="scientific">Pseudobutyrivibrio xylanivorans</name>
    <dbReference type="NCBI Taxonomy" id="185007"/>
    <lineage>
        <taxon>Bacteria</taxon>
        <taxon>Bacillati</taxon>
        <taxon>Bacillota</taxon>
        <taxon>Clostridia</taxon>
        <taxon>Lachnospirales</taxon>
        <taxon>Lachnospiraceae</taxon>
        <taxon>Pseudobutyrivibrio</taxon>
    </lineage>
</organism>
<dbReference type="InterPro" id="IPR018689">
    <property type="entry name" value="Imm33_dom"/>
</dbReference>
<dbReference type="KEGG" id="pxv:FXF36_07255"/>
<evidence type="ECO:0000259" key="1">
    <source>
        <dbReference type="Pfam" id="PF09951"/>
    </source>
</evidence>
<dbReference type="Pfam" id="PF09951">
    <property type="entry name" value="Imm33"/>
    <property type="match status" value="1"/>
</dbReference>
<gene>
    <name evidence="2" type="ORF">FXF36_07255</name>
</gene>
<proteinExistence type="predicted"/>
<name>A0A5P6VPR9_PSEXY</name>
<dbReference type="RefSeq" id="WP_151623150.1">
    <property type="nucleotide sequence ID" value="NZ_CP043028.1"/>
</dbReference>
<dbReference type="Proteomes" id="UP000327030">
    <property type="component" value="Chromosome 1"/>
</dbReference>
<dbReference type="OrthoDB" id="9789980at2"/>
<dbReference type="AlphaFoldDB" id="A0A5P6VPR9"/>
<evidence type="ECO:0000313" key="3">
    <source>
        <dbReference type="Proteomes" id="UP000327030"/>
    </source>
</evidence>
<reference evidence="3" key="1">
    <citation type="submission" date="2019-08" db="EMBL/GenBank/DDBJ databases">
        <title>Complete Genome Sequence of the Polysaccharide-Degrading Rumen Bacterium Pseudobutyrivibrio xylanivorans MA3014.</title>
        <authorList>
            <person name="Palevich N."/>
            <person name="Maclean P.H."/>
            <person name="Kelly W.J."/>
            <person name="Leahy S.C."/>
            <person name="Rakonjac J."/>
            <person name="Attwood G.T."/>
        </authorList>
    </citation>
    <scope>NUCLEOTIDE SEQUENCE [LARGE SCALE GENOMIC DNA]</scope>
    <source>
        <strain evidence="3">MA3014</strain>
    </source>
</reference>
<sequence>MSNVVEFIKSAGGCIVSRNVLEKKGMLKWCVREKSMNKIDNGWRFFSDIDTDEYLSNPNNMCVCDFNTVANIEPAILAIYNAEVGTDLELQIENNKKRFIDNNTGKEFKI</sequence>
<feature type="domain" description="Immunity protein Imm33" evidence="1">
    <location>
        <begin position="14"/>
        <end position="94"/>
    </location>
</feature>
<dbReference type="EMBL" id="CP043028">
    <property type="protein sequence ID" value="QFJ54666.1"/>
    <property type="molecule type" value="Genomic_DNA"/>
</dbReference>
<protein>
    <submittedName>
        <fullName evidence="2">DUF2185 domain-containing protein</fullName>
    </submittedName>
</protein>
<accession>A0A5P6VPR9</accession>
<evidence type="ECO:0000313" key="2">
    <source>
        <dbReference type="EMBL" id="QFJ54666.1"/>
    </source>
</evidence>